<dbReference type="KEGG" id="pdis:D8B20_19065"/>
<geneLocation type="plasmid" evidence="2 3">
    <name>unnamed1</name>
</geneLocation>
<evidence type="ECO:0000256" key="1">
    <source>
        <dbReference type="SAM" id="MobiDB-lite"/>
    </source>
</evidence>
<evidence type="ECO:0000313" key="2">
    <source>
        <dbReference type="EMBL" id="QDY44020.1"/>
    </source>
</evidence>
<dbReference type="EMBL" id="CP032703">
    <property type="protein sequence ID" value="QDY44020.1"/>
    <property type="molecule type" value="Genomic_DNA"/>
</dbReference>
<dbReference type="AlphaFoldDB" id="A0A518XIJ6"/>
<protein>
    <submittedName>
        <fullName evidence="2">Uncharacterized protein</fullName>
    </submittedName>
</protein>
<name>A0A518XIJ6_9GAMM</name>
<feature type="region of interest" description="Disordered" evidence="1">
    <location>
        <begin position="56"/>
        <end position="87"/>
    </location>
</feature>
<evidence type="ECO:0000313" key="3">
    <source>
        <dbReference type="Proteomes" id="UP000319411"/>
    </source>
</evidence>
<proteinExistence type="predicted"/>
<organism evidence="2 3">
    <name type="scientific">Candidatus Pantoea soli</name>
    <dbReference type="NCBI Taxonomy" id="3098669"/>
    <lineage>
        <taxon>Bacteria</taxon>
        <taxon>Pseudomonadati</taxon>
        <taxon>Pseudomonadota</taxon>
        <taxon>Gammaproteobacteria</taxon>
        <taxon>Enterobacterales</taxon>
        <taxon>Erwiniaceae</taxon>
        <taxon>Pantoea</taxon>
    </lineage>
</organism>
<keyword evidence="3" id="KW-1185">Reference proteome</keyword>
<sequence length="87" mass="10048">MIFLQKMLTEHLQRVTIRFFNLLIRLLKSEAWEKLYNIVVQTRRLVSASGLKSAGVRRETAARHRGRLTAKREAAQPVSHAVNRPPD</sequence>
<reference evidence="2 3" key="1">
    <citation type="submission" date="2018-10" db="EMBL/GenBank/DDBJ databases">
        <title>Genome Sequencing of Pantoea dispersa DSM 32899.</title>
        <authorList>
            <person name="Nawrath M."/>
            <person name="Ottenheim C."/>
            <person name="Wilm A."/>
            <person name="Zimmermann W."/>
            <person name="Wu J.C."/>
        </authorList>
    </citation>
    <scope>NUCLEOTIDE SEQUENCE [LARGE SCALE GENOMIC DNA]</scope>
    <source>
        <strain evidence="2 3">DSM 32899</strain>
        <plasmid evidence="2 3">unnamed1</plasmid>
    </source>
</reference>
<gene>
    <name evidence="2" type="ORF">D8B20_19065</name>
</gene>
<keyword evidence="2" id="KW-0614">Plasmid</keyword>
<dbReference type="Proteomes" id="UP000319411">
    <property type="component" value="Plasmid unnamed1"/>
</dbReference>
<accession>A0A518XIJ6</accession>